<evidence type="ECO:0000313" key="5">
    <source>
        <dbReference type="Proteomes" id="UP000807504"/>
    </source>
</evidence>
<dbReference type="EC" id="2.7.7.49" evidence="1"/>
<dbReference type="Proteomes" id="UP000807504">
    <property type="component" value="Unassembled WGS sequence"/>
</dbReference>
<protein>
    <recommendedName>
        <fullName evidence="1">RNA-directed DNA polymerase</fullName>
        <ecNumber evidence="1">2.7.7.49</ecNumber>
    </recommendedName>
</protein>
<accession>A0A8T0EX45</accession>
<dbReference type="InterPro" id="IPR036397">
    <property type="entry name" value="RNaseH_sf"/>
</dbReference>
<dbReference type="InterPro" id="IPR001584">
    <property type="entry name" value="Integrase_cat-core"/>
</dbReference>
<keyword evidence="5" id="KW-1185">Reference proteome</keyword>
<feature type="region of interest" description="Disordered" evidence="2">
    <location>
        <begin position="86"/>
        <end position="111"/>
    </location>
</feature>
<dbReference type="FunFam" id="1.10.340.70:FF:000001">
    <property type="entry name" value="Retrovirus-related Pol polyprotein from transposon gypsy-like Protein"/>
    <property type="match status" value="1"/>
</dbReference>
<dbReference type="GO" id="GO:0015074">
    <property type="term" value="P:DNA integration"/>
    <property type="evidence" value="ECO:0007669"/>
    <property type="project" value="InterPro"/>
</dbReference>
<name>A0A8T0EX45_ARGBR</name>
<dbReference type="Gene3D" id="1.10.340.70">
    <property type="match status" value="1"/>
</dbReference>
<proteinExistence type="predicted"/>
<organism evidence="4 5">
    <name type="scientific">Argiope bruennichi</name>
    <name type="common">Wasp spider</name>
    <name type="synonym">Aranea bruennichi</name>
    <dbReference type="NCBI Taxonomy" id="94029"/>
    <lineage>
        <taxon>Eukaryota</taxon>
        <taxon>Metazoa</taxon>
        <taxon>Ecdysozoa</taxon>
        <taxon>Arthropoda</taxon>
        <taxon>Chelicerata</taxon>
        <taxon>Arachnida</taxon>
        <taxon>Araneae</taxon>
        <taxon>Araneomorphae</taxon>
        <taxon>Entelegynae</taxon>
        <taxon>Araneoidea</taxon>
        <taxon>Araneidae</taxon>
        <taxon>Argiope</taxon>
    </lineage>
</organism>
<sequence>MRCHRKAGRPIVYIDEIWVDSNLTFKKCWQDDTVLGATANVNSKNRLIVVHAGVVCMDNAPYHTTVENPTGLLEDLVDELSFQIDTNDDSDSEETETCEKSTGGKPSWQDITPFHPTTKRYWALWDSLHLRNGVLYRKWESDDGKALRWQLILPKTRVSTVLKELHGSPTGGHFGFTKTLHKVRERFYLNNVRNDVEKWCRTYDPCAALKGPGKRIKGRLQLYNVGAPFERIAFDILIPLSRSSDGNNNILVVMDYFTKWPEAYPIPDQEAPTIAEILVQNWISRYGVPLQLHSDQGRNSDSAVCRRLYEGNNLQL</sequence>
<dbReference type="GO" id="GO:0003676">
    <property type="term" value="F:nucleic acid binding"/>
    <property type="evidence" value="ECO:0007669"/>
    <property type="project" value="InterPro"/>
</dbReference>
<dbReference type="AlphaFoldDB" id="A0A8T0EX45"/>
<dbReference type="SUPFAM" id="SSF53098">
    <property type="entry name" value="Ribonuclease H-like"/>
    <property type="match status" value="1"/>
</dbReference>
<gene>
    <name evidence="4" type="ORF">HNY73_015540</name>
</gene>
<reference evidence="4" key="2">
    <citation type="submission" date="2020-06" db="EMBL/GenBank/DDBJ databases">
        <authorList>
            <person name="Sheffer M."/>
        </authorList>
    </citation>
    <scope>NUCLEOTIDE SEQUENCE</scope>
</reference>
<evidence type="ECO:0000259" key="3">
    <source>
        <dbReference type="PROSITE" id="PS50994"/>
    </source>
</evidence>
<evidence type="ECO:0000256" key="1">
    <source>
        <dbReference type="ARBA" id="ARBA00012493"/>
    </source>
</evidence>
<dbReference type="InterPro" id="IPR050951">
    <property type="entry name" value="Retrovirus_Pol_polyprotein"/>
</dbReference>
<feature type="domain" description="Integrase catalytic" evidence="3">
    <location>
        <begin position="224"/>
        <end position="316"/>
    </location>
</feature>
<reference evidence="4" key="1">
    <citation type="journal article" date="2020" name="bioRxiv">
        <title>Chromosome-level reference genome of the European wasp spider Argiope bruennichi: a resource for studies on range expansion and evolutionary adaptation.</title>
        <authorList>
            <person name="Sheffer M.M."/>
            <person name="Hoppe A."/>
            <person name="Krehenwinkel H."/>
            <person name="Uhl G."/>
            <person name="Kuss A.W."/>
            <person name="Jensen L."/>
            <person name="Jensen C."/>
            <person name="Gillespie R.G."/>
            <person name="Hoff K.J."/>
            <person name="Prost S."/>
        </authorList>
    </citation>
    <scope>NUCLEOTIDE SEQUENCE</scope>
</reference>
<dbReference type="PROSITE" id="PS50994">
    <property type="entry name" value="INTEGRASE"/>
    <property type="match status" value="1"/>
</dbReference>
<evidence type="ECO:0000313" key="4">
    <source>
        <dbReference type="EMBL" id="KAF8778855.1"/>
    </source>
</evidence>
<dbReference type="Gene3D" id="3.30.420.10">
    <property type="entry name" value="Ribonuclease H-like superfamily/Ribonuclease H"/>
    <property type="match status" value="1"/>
</dbReference>
<feature type="compositionally biased region" description="Acidic residues" evidence="2">
    <location>
        <begin position="86"/>
        <end position="96"/>
    </location>
</feature>
<dbReference type="PANTHER" id="PTHR37984:SF15">
    <property type="entry name" value="INTEGRASE CATALYTIC DOMAIN-CONTAINING PROTEIN"/>
    <property type="match status" value="1"/>
</dbReference>
<comment type="caution">
    <text evidence="4">The sequence shown here is derived from an EMBL/GenBank/DDBJ whole genome shotgun (WGS) entry which is preliminary data.</text>
</comment>
<dbReference type="GO" id="GO:0003964">
    <property type="term" value="F:RNA-directed DNA polymerase activity"/>
    <property type="evidence" value="ECO:0007669"/>
    <property type="project" value="UniProtKB-EC"/>
</dbReference>
<dbReference type="InterPro" id="IPR012337">
    <property type="entry name" value="RNaseH-like_sf"/>
</dbReference>
<dbReference type="InterPro" id="IPR041588">
    <property type="entry name" value="Integrase_H2C2"/>
</dbReference>
<dbReference type="Pfam" id="PF17921">
    <property type="entry name" value="Integrase_H2C2"/>
    <property type="match status" value="1"/>
</dbReference>
<evidence type="ECO:0000256" key="2">
    <source>
        <dbReference type="SAM" id="MobiDB-lite"/>
    </source>
</evidence>
<dbReference type="PANTHER" id="PTHR37984">
    <property type="entry name" value="PROTEIN CBG26694"/>
    <property type="match status" value="1"/>
</dbReference>
<dbReference type="EMBL" id="JABXBU010002072">
    <property type="protein sequence ID" value="KAF8778855.1"/>
    <property type="molecule type" value="Genomic_DNA"/>
</dbReference>